<feature type="transmembrane region" description="Helical" evidence="1">
    <location>
        <begin position="312"/>
        <end position="328"/>
    </location>
</feature>
<comment type="caution">
    <text evidence="2">The sequence shown here is derived from an EMBL/GenBank/DDBJ whole genome shotgun (WGS) entry which is preliminary data.</text>
</comment>
<accession>A0A1F5Z2R6</accession>
<gene>
    <name evidence="2" type="ORF">A2777_04560</name>
</gene>
<feature type="transmembrane region" description="Helical" evidence="1">
    <location>
        <begin position="191"/>
        <end position="211"/>
    </location>
</feature>
<feature type="transmembrane region" description="Helical" evidence="1">
    <location>
        <begin position="340"/>
        <end position="368"/>
    </location>
</feature>
<keyword evidence="1" id="KW-0472">Membrane</keyword>
<protein>
    <recommendedName>
        <fullName evidence="4">Glycosyltransferase RgtA/B/C/D-like domain-containing protein</fullName>
    </recommendedName>
</protein>
<feature type="transmembrane region" description="Helical" evidence="1">
    <location>
        <begin position="12"/>
        <end position="32"/>
    </location>
</feature>
<dbReference type="Proteomes" id="UP000177354">
    <property type="component" value="Unassembled WGS sequence"/>
</dbReference>
<organism evidence="2 3">
    <name type="scientific">Candidatus Gottesmanbacteria bacterium RIFCSPHIGHO2_01_FULL_40_15</name>
    <dbReference type="NCBI Taxonomy" id="1798376"/>
    <lineage>
        <taxon>Bacteria</taxon>
        <taxon>Candidatus Gottesmaniibacteriota</taxon>
    </lineage>
</organism>
<evidence type="ECO:0008006" key="4">
    <source>
        <dbReference type="Google" id="ProtNLM"/>
    </source>
</evidence>
<feature type="transmembrane region" description="Helical" evidence="1">
    <location>
        <begin position="388"/>
        <end position="409"/>
    </location>
</feature>
<feature type="transmembrane region" description="Helical" evidence="1">
    <location>
        <begin position="275"/>
        <end position="292"/>
    </location>
</feature>
<feature type="transmembrane region" description="Helical" evidence="1">
    <location>
        <begin position="154"/>
        <end position="179"/>
    </location>
</feature>
<keyword evidence="1" id="KW-0812">Transmembrane</keyword>
<evidence type="ECO:0000313" key="2">
    <source>
        <dbReference type="EMBL" id="OGG06740.1"/>
    </source>
</evidence>
<evidence type="ECO:0000256" key="1">
    <source>
        <dbReference type="SAM" id="Phobius"/>
    </source>
</evidence>
<dbReference type="EMBL" id="MFJF01000014">
    <property type="protein sequence ID" value="OGG06740.1"/>
    <property type="molecule type" value="Genomic_DNA"/>
</dbReference>
<proteinExistence type="predicted"/>
<feature type="transmembrane region" description="Helical" evidence="1">
    <location>
        <begin position="79"/>
        <end position="103"/>
    </location>
</feature>
<dbReference type="AlphaFoldDB" id="A0A1F5Z2R6"/>
<feature type="transmembrane region" description="Helical" evidence="1">
    <location>
        <begin position="239"/>
        <end position="263"/>
    </location>
</feature>
<reference evidence="2 3" key="1">
    <citation type="journal article" date="2016" name="Nat. Commun.">
        <title>Thousands of microbial genomes shed light on interconnected biogeochemical processes in an aquifer system.</title>
        <authorList>
            <person name="Anantharaman K."/>
            <person name="Brown C.T."/>
            <person name="Hug L.A."/>
            <person name="Sharon I."/>
            <person name="Castelle C.J."/>
            <person name="Probst A.J."/>
            <person name="Thomas B.C."/>
            <person name="Singh A."/>
            <person name="Wilkins M.J."/>
            <person name="Karaoz U."/>
            <person name="Brodie E.L."/>
            <person name="Williams K.H."/>
            <person name="Hubbard S.S."/>
            <person name="Banfield J.F."/>
        </authorList>
    </citation>
    <scope>NUCLEOTIDE SEQUENCE [LARGE SCALE GENOMIC DNA]</scope>
</reference>
<name>A0A1F5Z2R6_9BACT</name>
<keyword evidence="1" id="KW-1133">Transmembrane helix</keyword>
<sequence>MRFSVNKLYLSLLSAGIYILLYLYILPDILILRSDDFGYLQSFLSSLKQNRLVTSNFLEPYSYFSTIVSIGLFKITGNLYVSTFGSVAFFALVNFYLILYMLISRFNLKISILTALFLSTFPVYLNISADMTGIMATWALFLAAVILFQRGKYFWYAIFTMLAISNRQSSIVLLVFPLYDLIKIYISRKRIDLQFIYLIFFITGMSFFIFLKSPLTAAARISYELNLKSFEVLFSPAKLFSIITGLFSFIFIFTALITVLSPYQLKPNFRNNLKFFHLPVAAGILLLIQFLFSGDFIRFQTPLFNEMKYGTIYLKILFFLSVWFFPWSKLRISSFAVTGLFYILMISLRVIWYDYYLWEIVILGLFYLLSNKNIFPAETKSPGKKLNYIIPVTLLLFNIIYSIYFKIYLDKNALSLFVHEKLLRQNKITVTDISDAPFGYIGWKLFNLIYKDYPDRETTYFLCQVRQSGYDIIIKPLDTLRDSRDDRIVDQGFYRIGPEFKKYYVVKNDFHKNKRDNCNQYEDNQKLNPDKYPNIIFPLNNREWREFLSKSTT</sequence>
<evidence type="ECO:0000313" key="3">
    <source>
        <dbReference type="Proteomes" id="UP000177354"/>
    </source>
</evidence>
<feature type="transmembrane region" description="Helical" evidence="1">
    <location>
        <begin position="123"/>
        <end position="148"/>
    </location>
</feature>